<organism evidence="3 4">
    <name type="scientific">Streptomyces indicus</name>
    <dbReference type="NCBI Taxonomy" id="417292"/>
    <lineage>
        <taxon>Bacteria</taxon>
        <taxon>Bacillati</taxon>
        <taxon>Actinomycetota</taxon>
        <taxon>Actinomycetes</taxon>
        <taxon>Kitasatosporales</taxon>
        <taxon>Streptomycetaceae</taxon>
        <taxon>Streptomyces</taxon>
    </lineage>
</organism>
<dbReference type="RefSeq" id="WP_093606926.1">
    <property type="nucleotide sequence ID" value="NZ_FNFF01000001.1"/>
</dbReference>
<dbReference type="Proteomes" id="UP000199155">
    <property type="component" value="Unassembled WGS sequence"/>
</dbReference>
<reference evidence="3 4" key="1">
    <citation type="submission" date="2016-10" db="EMBL/GenBank/DDBJ databases">
        <authorList>
            <person name="de Groot N.N."/>
        </authorList>
    </citation>
    <scope>NUCLEOTIDE SEQUENCE [LARGE SCALE GENOMIC DNA]</scope>
    <source>
        <strain evidence="3 4">CGMCC 4.5727</strain>
    </source>
</reference>
<evidence type="ECO:0000313" key="4">
    <source>
        <dbReference type="Proteomes" id="UP000199155"/>
    </source>
</evidence>
<name>A0A1G8TU89_9ACTN</name>
<evidence type="ECO:0000313" key="3">
    <source>
        <dbReference type="EMBL" id="SDJ45136.1"/>
    </source>
</evidence>
<evidence type="ECO:0000256" key="1">
    <source>
        <dbReference type="SAM" id="MobiDB-lite"/>
    </source>
</evidence>
<accession>A0A1G8TU89</accession>
<dbReference type="AlphaFoldDB" id="A0A1G8TU89"/>
<dbReference type="PANTHER" id="PTHR36151:SF3">
    <property type="entry name" value="ER-BOUND OXYGENASE MPAB_MPAB'_RUBBER OXYGENASE CATALYTIC DOMAIN-CONTAINING PROTEIN"/>
    <property type="match status" value="1"/>
</dbReference>
<dbReference type="STRING" id="417292.SAMN05421806_101461"/>
<dbReference type="Pfam" id="PF09995">
    <property type="entry name" value="MPAB_Lcp_cat"/>
    <property type="match status" value="1"/>
</dbReference>
<evidence type="ECO:0000259" key="2">
    <source>
        <dbReference type="Pfam" id="PF09995"/>
    </source>
</evidence>
<protein>
    <submittedName>
        <fullName evidence="3">Uncharacterized conserved protein, DUF2236 family</fullName>
    </submittedName>
</protein>
<dbReference type="OrthoDB" id="108890at2"/>
<dbReference type="EMBL" id="FNFF01000001">
    <property type="protein sequence ID" value="SDJ45136.1"/>
    <property type="molecule type" value="Genomic_DNA"/>
</dbReference>
<proteinExistence type="predicted"/>
<gene>
    <name evidence="3" type="ORF">SAMN05421806_101461</name>
</gene>
<keyword evidence="4" id="KW-1185">Reference proteome</keyword>
<feature type="domain" description="ER-bound oxygenase mpaB/mpaB'/Rubber oxygenase catalytic" evidence="2">
    <location>
        <begin position="25"/>
        <end position="251"/>
    </location>
</feature>
<dbReference type="PANTHER" id="PTHR36151">
    <property type="entry name" value="BLR2777 PROTEIN"/>
    <property type="match status" value="1"/>
</dbReference>
<dbReference type="InterPro" id="IPR018713">
    <property type="entry name" value="MPAB/Lcp_cat_dom"/>
</dbReference>
<dbReference type="GO" id="GO:0016491">
    <property type="term" value="F:oxidoreductase activity"/>
    <property type="evidence" value="ECO:0007669"/>
    <property type="project" value="InterPro"/>
</dbReference>
<sequence>MAKPKRETFEPHEDYGFFGPGSVVWKVWSYPTAPTVGFQRAVVVEELDPPLVAAVHATQGIYRRARTRYDRTLKYFAMVAFAGTRQVCKAADILVKVHSKAIGRLPYGEGTYDANDPDSQLWIQLTGWHSILYAYEKYGPGKLTAEEEKEYWEACAVAAELQTCSPDTVPRSREGVRAYFEQMRPKLSASPIARQAMHHLLRTELVLPPVPRWARPASLVVARAQRIATIATLPRWMRELAGIRQSRALDALIVPVMKASFALAHLHPRIELALLGLISPSTVPVVAPVKLGIPPVNAEVLTPAQARERHGYAKPADAHLEFRARQATRVFGEGQQPSDQGLIESQEVLGPLT</sequence>
<feature type="region of interest" description="Disordered" evidence="1">
    <location>
        <begin position="333"/>
        <end position="353"/>
    </location>
</feature>